<evidence type="ECO:0000256" key="2">
    <source>
        <dbReference type="SAM" id="Phobius"/>
    </source>
</evidence>
<name>A0A8S5U7B7_9CAUD</name>
<keyword evidence="2" id="KW-0812">Transmembrane</keyword>
<proteinExistence type="predicted"/>
<keyword evidence="2" id="KW-1133">Transmembrane helix</keyword>
<evidence type="ECO:0000256" key="1">
    <source>
        <dbReference type="SAM" id="Coils"/>
    </source>
</evidence>
<accession>A0A8S5U7B7</accession>
<sequence>MTDTILTVLGNYAFPIVCCIGMAYFVKYMYDQTNQRVDNLNEEHKNEVDTLSEVIKNNTLAVEKMNSLIEHLGK</sequence>
<reference evidence="3" key="1">
    <citation type="journal article" date="2021" name="Proc. Natl. Acad. Sci. U.S.A.">
        <title>A Catalog of Tens of Thousands of Viruses from Human Metagenomes Reveals Hidden Associations with Chronic Diseases.</title>
        <authorList>
            <person name="Tisza M.J."/>
            <person name="Buck C.B."/>
        </authorList>
    </citation>
    <scope>NUCLEOTIDE SEQUENCE</scope>
    <source>
        <strain evidence="3">CtDd04</strain>
    </source>
</reference>
<keyword evidence="1" id="KW-0175">Coiled coil</keyword>
<feature type="coiled-coil region" evidence="1">
    <location>
        <begin position="30"/>
        <end position="57"/>
    </location>
</feature>
<keyword evidence="2" id="KW-0472">Membrane</keyword>
<evidence type="ECO:0000313" key="3">
    <source>
        <dbReference type="EMBL" id="DAF90314.1"/>
    </source>
</evidence>
<protein>
    <submittedName>
        <fullName evidence="3">YvrJ protein family protein</fullName>
    </submittedName>
</protein>
<feature type="transmembrane region" description="Helical" evidence="2">
    <location>
        <begin position="12"/>
        <end position="30"/>
    </location>
</feature>
<organism evidence="3">
    <name type="scientific">Podoviridae sp. ctDd04</name>
    <dbReference type="NCBI Taxonomy" id="2825232"/>
    <lineage>
        <taxon>Viruses</taxon>
        <taxon>Duplodnaviria</taxon>
        <taxon>Heunggongvirae</taxon>
        <taxon>Uroviricota</taxon>
        <taxon>Caudoviricetes</taxon>
    </lineage>
</organism>
<dbReference type="EMBL" id="BK016025">
    <property type="protein sequence ID" value="DAF90314.1"/>
    <property type="molecule type" value="Genomic_DNA"/>
</dbReference>